<dbReference type="Proteomes" id="UP001185737">
    <property type="component" value="Unassembled WGS sequence"/>
</dbReference>
<dbReference type="InterPro" id="IPR021005">
    <property type="entry name" value="Znf_CGNR"/>
</dbReference>
<gene>
    <name evidence="2" type="ORF">R3Q59_24265</name>
</gene>
<dbReference type="EMBL" id="JAWLKA010000014">
    <property type="protein sequence ID" value="MDV6283614.1"/>
    <property type="molecule type" value="Genomic_DNA"/>
</dbReference>
<dbReference type="RefSeq" id="WP_280784196.1">
    <property type="nucleotide sequence ID" value="NZ_JAWLKA010000014.1"/>
</dbReference>
<dbReference type="PANTHER" id="PTHR35525:SF3">
    <property type="entry name" value="BLL6575 PROTEIN"/>
    <property type="match status" value="1"/>
</dbReference>
<feature type="domain" description="Zinc finger CGNR" evidence="1">
    <location>
        <begin position="147"/>
        <end position="190"/>
    </location>
</feature>
<sequence>MTWPATERYELMGAPGGLGFVQDLLNTRPIGRPRQADLLGDLDSAQRWLDAALESWSAMNDAAQDRIVIRERDLEPLRDLRADLHALLATRADPSLAAARMHSATMGARVDPDGTVKLEPRAEGWRRVAAIVLIEAFVAQQQDIWRRFKICRNERCGGAFYDRSRNTSAVWHDARLCGNAVNLRASRARRRKPESVPARGED</sequence>
<name>A0ABU4CJ87_RHOJO</name>
<evidence type="ECO:0000259" key="1">
    <source>
        <dbReference type="Pfam" id="PF11706"/>
    </source>
</evidence>
<organism evidence="2 3">
    <name type="scientific">Rhodococcus jostii</name>
    <dbReference type="NCBI Taxonomy" id="132919"/>
    <lineage>
        <taxon>Bacteria</taxon>
        <taxon>Bacillati</taxon>
        <taxon>Actinomycetota</taxon>
        <taxon>Actinomycetes</taxon>
        <taxon>Mycobacteriales</taxon>
        <taxon>Nocardiaceae</taxon>
        <taxon>Rhodococcus</taxon>
    </lineage>
</organism>
<dbReference type="Gene3D" id="1.10.3300.10">
    <property type="entry name" value="Jann2411-like domain"/>
    <property type="match status" value="1"/>
</dbReference>
<evidence type="ECO:0000313" key="2">
    <source>
        <dbReference type="EMBL" id="MDV6283614.1"/>
    </source>
</evidence>
<protein>
    <submittedName>
        <fullName evidence="2">CGNR zinc finger domain-containing protein</fullName>
    </submittedName>
</protein>
<proteinExistence type="predicted"/>
<dbReference type="SUPFAM" id="SSF160904">
    <property type="entry name" value="Jann2411-like"/>
    <property type="match status" value="1"/>
</dbReference>
<dbReference type="Pfam" id="PF11706">
    <property type="entry name" value="zf-CGNR"/>
    <property type="match status" value="1"/>
</dbReference>
<dbReference type="InterPro" id="IPR010852">
    <property type="entry name" value="ABATE"/>
</dbReference>
<comment type="caution">
    <text evidence="2">The sequence shown here is derived from an EMBL/GenBank/DDBJ whole genome shotgun (WGS) entry which is preliminary data.</text>
</comment>
<reference evidence="2 3" key="1">
    <citation type="submission" date="2023-10" db="EMBL/GenBank/DDBJ databases">
        <title>Development of a sustainable strategy for remediation of hydrocarbon-contaminated territories based on the waste exchange concept.</title>
        <authorList>
            <person name="Krivoruchko A."/>
        </authorList>
    </citation>
    <scope>NUCLEOTIDE SEQUENCE [LARGE SCALE GENOMIC DNA]</scope>
    <source>
        <strain evidence="2 3">IEGM 60</strain>
    </source>
</reference>
<keyword evidence="3" id="KW-1185">Reference proteome</keyword>
<evidence type="ECO:0000313" key="3">
    <source>
        <dbReference type="Proteomes" id="UP001185737"/>
    </source>
</evidence>
<dbReference type="PANTHER" id="PTHR35525">
    <property type="entry name" value="BLL6575 PROTEIN"/>
    <property type="match status" value="1"/>
</dbReference>
<accession>A0ABU4CJ87</accession>
<dbReference type="Pfam" id="PF07336">
    <property type="entry name" value="ABATE"/>
    <property type="match status" value="1"/>
</dbReference>
<dbReference type="InterPro" id="IPR023286">
    <property type="entry name" value="ABATE_dom_sf"/>
</dbReference>